<dbReference type="EMBL" id="CP060636">
    <property type="protein sequence ID" value="QNM13212.1"/>
    <property type="molecule type" value="Genomic_DNA"/>
</dbReference>
<reference evidence="1 2" key="1">
    <citation type="submission" date="2020-08" db="EMBL/GenBank/DDBJ databases">
        <authorList>
            <person name="Liu C."/>
            <person name="Sun Q."/>
        </authorList>
    </citation>
    <scope>NUCLEOTIDE SEQUENCE [LARGE SCALE GENOMIC DNA]</scope>
    <source>
        <strain evidence="1 2">NSJ-61</strain>
    </source>
</reference>
<dbReference type="Proteomes" id="UP000515856">
    <property type="component" value="Chromosome"/>
</dbReference>
<evidence type="ECO:0000313" key="1">
    <source>
        <dbReference type="EMBL" id="QNM13212.1"/>
    </source>
</evidence>
<sequence length="381" mass="44507">MKKTVVFSGIIAIGLLVYLCSSSYMTHSLTLEFQNEQGNREELAPVSFHASYKIGKNMTEFTLKNGRINTTHHKENQKFSNHYDYTRKRLYEDLDAYILYQSDKGKTYQVERCNPTQQCLNEALVGYGWQRNANDYKFFTDLTDYSNENYMIMYSAGEWKREHLAMDQGEETYDLQLVRQDVLYQINEESYIFAPITNEAMKGDNYIYDITYNKGEKKVKKLTKLPVNRIYDTNQFIDDILYIASHDKQNIYLGMYQTDGTMIKEISVKGKLTAFDQSTYIQKKDNVLYISTGDKLVLIDADDLETLYDINFKVNKVHDILLWNGKLYVNGLLPNEQGWRLAVYEGNACLYQTDIIIPYDMSIAYMNGLMDFGTFEKLEEK</sequence>
<protein>
    <submittedName>
        <fullName evidence="1">Uncharacterized protein</fullName>
    </submittedName>
</protein>
<name>A0A7G9GQY0_9FIRM</name>
<evidence type="ECO:0000313" key="2">
    <source>
        <dbReference type="Proteomes" id="UP000515856"/>
    </source>
</evidence>
<organism evidence="1 2">
    <name type="scientific">[Eubacterium] hominis</name>
    <dbReference type="NCBI Taxonomy" id="2764325"/>
    <lineage>
        <taxon>Bacteria</taxon>
        <taxon>Bacillati</taxon>
        <taxon>Bacillota</taxon>
        <taxon>Erysipelotrichia</taxon>
        <taxon>Erysipelotrichales</taxon>
        <taxon>Erysipelotrichaceae</taxon>
        <taxon>Amedibacillus</taxon>
    </lineage>
</organism>
<accession>A0A7G9GQY0</accession>
<dbReference type="AlphaFoldDB" id="A0A7G9GQY0"/>
<proteinExistence type="predicted"/>
<dbReference type="RefSeq" id="WP_117454390.1">
    <property type="nucleotide sequence ID" value="NZ_CP060636.1"/>
</dbReference>
<dbReference type="KEGG" id="ehn:H9Q80_04465"/>
<gene>
    <name evidence="1" type="ORF">H9Q80_04465</name>
</gene>
<keyword evidence="2" id="KW-1185">Reference proteome</keyword>